<sequence>MSNMKFKVSSAANDAPPCVGSILSAHLMGLSVHLIGLQRSYDSLKESVYSSLVMQTRLKPYLDAVGLQVDTLLGSTGDDALASDPNAAAALHGNAYPDTDRQDVSSKSVRTSLQRVLLHCRPLHIRVRFCGEGGNWA</sequence>
<accession>A0ABT1U992</accession>
<organism evidence="1 2">
    <name type="scientific">Methylomonas rivi</name>
    <dbReference type="NCBI Taxonomy" id="2952226"/>
    <lineage>
        <taxon>Bacteria</taxon>
        <taxon>Pseudomonadati</taxon>
        <taxon>Pseudomonadota</taxon>
        <taxon>Gammaproteobacteria</taxon>
        <taxon>Methylococcales</taxon>
        <taxon>Methylococcaceae</taxon>
        <taxon>Methylomonas</taxon>
    </lineage>
</organism>
<keyword evidence="2" id="KW-1185">Reference proteome</keyword>
<dbReference type="EMBL" id="JANIBK010000110">
    <property type="protein sequence ID" value="MCQ8129935.1"/>
    <property type="molecule type" value="Genomic_DNA"/>
</dbReference>
<proteinExistence type="predicted"/>
<dbReference type="RefSeq" id="WP_256616363.1">
    <property type="nucleotide sequence ID" value="NZ_JANIBK010000110.1"/>
</dbReference>
<name>A0ABT1U992_9GAMM</name>
<comment type="caution">
    <text evidence="1">The sequence shown here is derived from an EMBL/GenBank/DDBJ whole genome shotgun (WGS) entry which is preliminary data.</text>
</comment>
<evidence type="ECO:0000313" key="1">
    <source>
        <dbReference type="EMBL" id="MCQ8129935.1"/>
    </source>
</evidence>
<gene>
    <name evidence="1" type="ORF">NP596_15855</name>
</gene>
<evidence type="ECO:0000313" key="2">
    <source>
        <dbReference type="Proteomes" id="UP001524586"/>
    </source>
</evidence>
<reference evidence="1 2" key="1">
    <citation type="submission" date="2022-07" db="EMBL/GenBank/DDBJ databases">
        <title>Methylomonas rivi sp. nov., Methylomonas rosea sp. nov., Methylomonas aureus sp. nov. and Methylomonas subterranea sp. nov., four novel methanotrophs isolated from a freshwater creek and the deep terrestrial subsurface.</title>
        <authorList>
            <person name="Abin C."/>
            <person name="Sankaranarayanan K."/>
            <person name="Garner C."/>
            <person name="Sindelar R."/>
            <person name="Kotary K."/>
            <person name="Garner R."/>
            <person name="Barclay S."/>
            <person name="Lawson P."/>
            <person name="Krumholz L."/>
        </authorList>
    </citation>
    <scope>NUCLEOTIDE SEQUENCE [LARGE SCALE GENOMIC DNA]</scope>
    <source>
        <strain evidence="1 2">WSC-6</strain>
    </source>
</reference>
<protein>
    <submittedName>
        <fullName evidence="1">Uncharacterized protein</fullName>
    </submittedName>
</protein>
<dbReference type="Proteomes" id="UP001524586">
    <property type="component" value="Unassembled WGS sequence"/>
</dbReference>